<organism evidence="3 4">
    <name type="scientific">Chitinophaga nivalis</name>
    <dbReference type="NCBI Taxonomy" id="2991709"/>
    <lineage>
        <taxon>Bacteria</taxon>
        <taxon>Pseudomonadati</taxon>
        <taxon>Bacteroidota</taxon>
        <taxon>Chitinophagia</taxon>
        <taxon>Chitinophagales</taxon>
        <taxon>Chitinophagaceae</taxon>
        <taxon>Chitinophaga</taxon>
    </lineage>
</organism>
<dbReference type="Gene3D" id="2.60.40.4070">
    <property type="match status" value="1"/>
</dbReference>
<dbReference type="InterPro" id="IPR014755">
    <property type="entry name" value="Cu-Rt/internalin_Ig-like"/>
</dbReference>
<dbReference type="SUPFAM" id="SSF74853">
    <property type="entry name" value="Lamin A/C globular tail domain"/>
    <property type="match status" value="1"/>
</dbReference>
<evidence type="ECO:0000313" key="3">
    <source>
        <dbReference type="EMBL" id="MCW3487678.1"/>
    </source>
</evidence>
<feature type="domain" description="LTD" evidence="2">
    <location>
        <begin position="29"/>
        <end position="133"/>
    </location>
</feature>
<gene>
    <name evidence="3" type="ORF">OL497_27515</name>
</gene>
<dbReference type="InterPro" id="IPR036415">
    <property type="entry name" value="Lamin_tail_dom_sf"/>
</dbReference>
<dbReference type="Gene3D" id="2.60.40.1220">
    <property type="match status" value="1"/>
</dbReference>
<reference evidence="3 4" key="1">
    <citation type="submission" date="2022-10" db="EMBL/GenBank/DDBJ databases">
        <title>Chitinophaga nivalis PC15 sp. nov., isolated from Pyeongchang county, South Korea.</title>
        <authorList>
            <person name="Trinh H.N."/>
        </authorList>
    </citation>
    <scope>NUCLEOTIDE SEQUENCE [LARGE SCALE GENOMIC DNA]</scope>
    <source>
        <strain evidence="3 4">PC14</strain>
    </source>
</reference>
<evidence type="ECO:0000256" key="1">
    <source>
        <dbReference type="ARBA" id="ARBA00022729"/>
    </source>
</evidence>
<proteinExistence type="predicted"/>
<dbReference type="EMBL" id="JAPDNS010000002">
    <property type="protein sequence ID" value="MCW3487678.1"/>
    <property type="molecule type" value="Genomic_DNA"/>
</dbReference>
<dbReference type="Pfam" id="PF00932">
    <property type="entry name" value="LTD"/>
    <property type="match status" value="1"/>
</dbReference>
<accession>A0ABT3IUM5</accession>
<sequence length="570" mass="61758">MRIPIVCTCLLLIQVYTICAQTPLRYSAVIHEIMCKPSPVAGLPPFEYVELRNISDTAIQLKDWWLAVNKRETRLPAYWLQPDSMLVLCSPAAVNSFSIANIAGVDRMPALADDSGLVVLYNRHKQVVHAVAYDDSWYGNTRLAKGGYSLEMGNAALPCSGKINWQASSASAGGTPGKYNATAAPVQDESRPDLLYAGITDSLHITLQFSKTLDSALAGNVGRYQLTGDIRILSATVLPPLFNAVSLQLSQPLQQQLLYTVTVNGIADCAGAVSGWMTTATLGRPQAPVAADVIINELLFYPLPGRPEFIELYNRSTKVIALDSLRICARKAAGRLEPLKRISAGARLLMPGQWLAITTDATLLCRYYHCRARGQVEEVGSLPVMPMAAGQVVLLTADSLILDEVHYTDKQHFQLGNSWQGASLERIDAEAPSLAAGNWHTAAATAGYATPGAINSQQRADEAIAATTVLTPEVFSPDADGIADQTVLSFRLPGPGWVGNVTVYDAKGVPVRFLARNILLGNTAFLPWDGTGENAVVLPSGIYIFFIEIFNRQGEVRRWKHTVVVARKLS</sequence>
<protein>
    <submittedName>
        <fullName evidence="3">Lamin tail domain-containing protein</fullName>
    </submittedName>
</protein>
<evidence type="ECO:0000259" key="2">
    <source>
        <dbReference type="Pfam" id="PF00932"/>
    </source>
</evidence>
<keyword evidence="1" id="KW-0732">Signal</keyword>
<name>A0ABT3IUM5_9BACT</name>
<evidence type="ECO:0000313" key="4">
    <source>
        <dbReference type="Proteomes" id="UP001207742"/>
    </source>
</evidence>
<dbReference type="RefSeq" id="WP_264734484.1">
    <property type="nucleotide sequence ID" value="NZ_JAPDNR010000001.1"/>
</dbReference>
<dbReference type="InterPro" id="IPR001322">
    <property type="entry name" value="Lamin_tail_dom"/>
</dbReference>
<dbReference type="Proteomes" id="UP001207742">
    <property type="component" value="Unassembled WGS sequence"/>
</dbReference>
<keyword evidence="4" id="KW-1185">Reference proteome</keyword>
<comment type="caution">
    <text evidence="3">The sequence shown here is derived from an EMBL/GenBank/DDBJ whole genome shotgun (WGS) entry which is preliminary data.</text>
</comment>